<dbReference type="GeneID" id="106124016"/>
<protein>
    <submittedName>
        <fullName evidence="2">Protein rolling stone-like isoform X1</fullName>
    </submittedName>
</protein>
<proteinExistence type="predicted"/>
<evidence type="ECO:0000256" key="1">
    <source>
        <dbReference type="SAM" id="Phobius"/>
    </source>
</evidence>
<feature type="transmembrane region" description="Helical" evidence="1">
    <location>
        <begin position="66"/>
        <end position="89"/>
    </location>
</feature>
<feature type="transmembrane region" description="Helical" evidence="1">
    <location>
        <begin position="218"/>
        <end position="239"/>
    </location>
</feature>
<dbReference type="PANTHER" id="PTHR12242:SF1">
    <property type="entry name" value="MYND-TYPE DOMAIN-CONTAINING PROTEIN"/>
    <property type="match status" value="1"/>
</dbReference>
<sequence length="273" mass="30152">MYITDCMKGFSLSDLWVSSHDKLSDFYLSAWQRGESPVPLLLVRLALAAVASGILIWSLVAGAGPYWLIYLTNWGLLLVTMMTLSGLLVSCMSLCRPLTDAVELPWYVSMYWLMYNITVSIAIMITLLYWILLFDPEETNDGSSQGDIWLDVATHGINSCITLVEVLAARTPARLLHVYQPLGVGLWYAAFSAVYYAAGGTDGNGYPFIYEILDWRQGARAGTVVAASTACLIVIYVLVWGTTLCREKLSLATIRTTSHTLPLTPPDPHTQIV</sequence>
<feature type="transmembrane region" description="Helical" evidence="1">
    <location>
        <begin position="152"/>
        <end position="169"/>
    </location>
</feature>
<gene>
    <name evidence="2" type="primary">LOC106124016</name>
</gene>
<feature type="transmembrane region" description="Helical" evidence="1">
    <location>
        <begin position="181"/>
        <end position="198"/>
    </location>
</feature>
<reference evidence="2" key="1">
    <citation type="submission" date="2025-08" db="UniProtKB">
        <authorList>
            <consortium name="RefSeq"/>
        </authorList>
    </citation>
    <scope>IDENTIFICATION</scope>
</reference>
<feature type="transmembrane region" description="Helical" evidence="1">
    <location>
        <begin position="41"/>
        <end position="60"/>
    </location>
</feature>
<dbReference type="InterPro" id="IPR049352">
    <property type="entry name" value="Rost"/>
</dbReference>
<accession>A0AAJ6ZMS4</accession>
<dbReference type="PANTHER" id="PTHR12242">
    <property type="entry name" value="OS02G0130600 PROTEIN-RELATED"/>
    <property type="match status" value="1"/>
</dbReference>
<feature type="transmembrane region" description="Helical" evidence="1">
    <location>
        <begin position="110"/>
        <end position="132"/>
    </location>
</feature>
<dbReference type="GO" id="GO:0016020">
    <property type="term" value="C:membrane"/>
    <property type="evidence" value="ECO:0007669"/>
    <property type="project" value="TreeGrafter"/>
</dbReference>
<dbReference type="AlphaFoldDB" id="A0AAJ6ZMS4"/>
<keyword evidence="1" id="KW-0472">Membrane</keyword>
<dbReference type="KEGG" id="pxu:106124016"/>
<dbReference type="Proteomes" id="UP000694872">
    <property type="component" value="Unplaced"/>
</dbReference>
<keyword evidence="1" id="KW-0812">Transmembrane</keyword>
<evidence type="ECO:0000313" key="2">
    <source>
        <dbReference type="RefSeq" id="XP_013175906.1"/>
    </source>
</evidence>
<dbReference type="Pfam" id="PF21534">
    <property type="entry name" value="Rost"/>
    <property type="match status" value="1"/>
</dbReference>
<organism evidence="2">
    <name type="scientific">Papilio xuthus</name>
    <name type="common">Asian swallowtail butterfly</name>
    <dbReference type="NCBI Taxonomy" id="66420"/>
    <lineage>
        <taxon>Eukaryota</taxon>
        <taxon>Metazoa</taxon>
        <taxon>Ecdysozoa</taxon>
        <taxon>Arthropoda</taxon>
        <taxon>Hexapoda</taxon>
        <taxon>Insecta</taxon>
        <taxon>Pterygota</taxon>
        <taxon>Neoptera</taxon>
        <taxon>Endopterygota</taxon>
        <taxon>Lepidoptera</taxon>
        <taxon>Glossata</taxon>
        <taxon>Ditrysia</taxon>
        <taxon>Papilionoidea</taxon>
        <taxon>Papilionidae</taxon>
        <taxon>Papilioninae</taxon>
        <taxon>Papilio</taxon>
    </lineage>
</organism>
<name>A0AAJ6ZMS4_PAPXU</name>
<keyword evidence="1" id="KW-1133">Transmembrane helix</keyword>
<dbReference type="RefSeq" id="XP_013175906.1">
    <property type="nucleotide sequence ID" value="XM_013320452.1"/>
</dbReference>